<dbReference type="InterPro" id="IPR055346">
    <property type="entry name" value="Fe-S_cluster_assembly_SufBD"/>
</dbReference>
<feature type="domain" description="SUF system FeS cluster assembly SufBD core" evidence="1">
    <location>
        <begin position="52"/>
        <end position="238"/>
    </location>
</feature>
<evidence type="ECO:0000259" key="1">
    <source>
        <dbReference type="Pfam" id="PF01458"/>
    </source>
</evidence>
<dbReference type="InterPro" id="IPR000825">
    <property type="entry name" value="SUF_FeS_clus_asmbl_SufBD_core"/>
</dbReference>
<dbReference type="KEGG" id="eio:H9L01_09675"/>
<dbReference type="EMBL" id="CP060715">
    <property type="protein sequence ID" value="QNN60622.1"/>
    <property type="molecule type" value="Genomic_DNA"/>
</dbReference>
<dbReference type="SUPFAM" id="SSF101960">
    <property type="entry name" value="Stabilizer of iron transporter SufD"/>
    <property type="match status" value="1"/>
</dbReference>
<dbReference type="PANTHER" id="PTHR43575:SF1">
    <property type="entry name" value="PROTEIN ABCI7, CHLOROPLASTIC"/>
    <property type="match status" value="1"/>
</dbReference>
<proteinExistence type="predicted"/>
<organism evidence="2 3">
    <name type="scientific">Erysipelothrix inopinata</name>
    <dbReference type="NCBI Taxonomy" id="225084"/>
    <lineage>
        <taxon>Bacteria</taxon>
        <taxon>Bacillati</taxon>
        <taxon>Bacillota</taxon>
        <taxon>Erysipelotrichia</taxon>
        <taxon>Erysipelotrichales</taxon>
        <taxon>Erysipelotrichaceae</taxon>
        <taxon>Erysipelothrix</taxon>
    </lineage>
</organism>
<dbReference type="InterPro" id="IPR037284">
    <property type="entry name" value="SUF_FeS_clus_asmbl_SufBD_sf"/>
</dbReference>
<evidence type="ECO:0000313" key="3">
    <source>
        <dbReference type="Proteomes" id="UP000515928"/>
    </source>
</evidence>
<dbReference type="PANTHER" id="PTHR43575">
    <property type="entry name" value="PROTEIN ABCI7, CHLOROPLASTIC"/>
    <property type="match status" value="1"/>
</dbReference>
<gene>
    <name evidence="2" type="ORF">H9L01_09675</name>
</gene>
<evidence type="ECO:0000313" key="2">
    <source>
        <dbReference type="EMBL" id="QNN60622.1"/>
    </source>
</evidence>
<dbReference type="RefSeq" id="WP_187533746.1">
    <property type="nucleotide sequence ID" value="NZ_CBCSHU010000005.1"/>
</dbReference>
<reference evidence="2 3" key="1">
    <citation type="submission" date="2020-08" db="EMBL/GenBank/DDBJ databases">
        <title>Genome sequence of Erysipelothrix inopinata DSM 15511T.</title>
        <authorList>
            <person name="Hyun D.-W."/>
            <person name="Bae J.-W."/>
        </authorList>
    </citation>
    <scope>NUCLEOTIDE SEQUENCE [LARGE SCALE GENOMIC DNA]</scope>
    <source>
        <strain evidence="2 3">DSM 15511</strain>
    </source>
</reference>
<accession>A0A7G9RYE7</accession>
<protein>
    <submittedName>
        <fullName evidence="2">SufD family Fe-S cluster assembly protein</fullName>
    </submittedName>
</protein>
<dbReference type="Pfam" id="PF01458">
    <property type="entry name" value="SUFBD_core"/>
    <property type="match status" value="1"/>
</dbReference>
<keyword evidence="3" id="KW-1185">Reference proteome</keyword>
<sequence length="270" mass="30286">MRNIDQTQTLSLSEGLNHFQVNVRDDIAVTLQILPNTQGTLYLEVLGSGSMTLDIHVGENSNWKYLWINHSNEVLHVKEHIIMNENAHFVANYGEMSLGNHKKETHIEYCGLGSHVDFRGAVVAFDTLDWKILADHQAKKSYAMVTCNAIVLDNARLKLEIIGSISKGNSGSETHQMSRIMNLGENVHGMVYPMLLIDENDVAASHAASVGQPDEEQVYYLQSRGLTRLDALKLIITGYLMPIVDAIDDEGIKETLVQEIMEKVNNQWQE</sequence>
<dbReference type="Proteomes" id="UP000515928">
    <property type="component" value="Chromosome"/>
</dbReference>
<dbReference type="GO" id="GO:0016226">
    <property type="term" value="P:iron-sulfur cluster assembly"/>
    <property type="evidence" value="ECO:0007669"/>
    <property type="project" value="InterPro"/>
</dbReference>
<dbReference type="AlphaFoldDB" id="A0A7G9RYE7"/>
<name>A0A7G9RYE7_9FIRM</name>